<dbReference type="Proteomes" id="UP001408356">
    <property type="component" value="Unassembled WGS sequence"/>
</dbReference>
<accession>A0ABR2UYI9</accession>
<evidence type="ECO:0000313" key="2">
    <source>
        <dbReference type="EMBL" id="KAK9419752.1"/>
    </source>
</evidence>
<sequence length="361" mass="39642">MDSDPWEPEKAWVHFEEVMLGNDFDANDLFKVLVANVRASLTKYSAIEKSGFVIDISADSFARQVVHQTIASFDWSDIYLLYAVTQSALTTQSGPVIDLAAMNRIMSRLDDAYRDRIPNGLALIHTILKNGENVADIDLALDVEDGTVQAPSWMTREDARMIGDVISDVFSVATSIESKVFGMMRIKIGQRLHHNPITPVGVLANYAMRTWAFSWLLDFCNSCEVSRHLLPLEAHISTFLRAESAHSIHASNSSSSNPKAPEQVSPVIKAETQHEVTRAGKRGGRGGPRGGRGISGRGRGREGRAGRGTRGLTEGKEDSAAQNGYTNLASTPADTWDLSPPDLDDQWGTVTMWEGAERNAW</sequence>
<protein>
    <submittedName>
        <fullName evidence="2">Uncharacterized protein</fullName>
    </submittedName>
</protein>
<feature type="compositionally biased region" description="Gly residues" evidence="1">
    <location>
        <begin position="285"/>
        <end position="297"/>
    </location>
</feature>
<gene>
    <name evidence="2" type="ORF">SUNI508_07001</name>
</gene>
<feature type="region of interest" description="Disordered" evidence="1">
    <location>
        <begin position="249"/>
        <end position="339"/>
    </location>
</feature>
<name>A0ABR2UYI9_9PEZI</name>
<reference evidence="2 3" key="1">
    <citation type="journal article" date="2024" name="J. Plant Pathol.">
        <title>Sequence and assembly of the genome of Seiridium unicorne, isolate CBS 538.82, causal agent of cypress canker disease.</title>
        <authorList>
            <person name="Scali E."/>
            <person name="Rocca G.D."/>
            <person name="Danti R."/>
            <person name="Garbelotto M."/>
            <person name="Barberini S."/>
            <person name="Baroncelli R."/>
            <person name="Emiliani G."/>
        </authorList>
    </citation>
    <scope>NUCLEOTIDE SEQUENCE [LARGE SCALE GENOMIC DNA]</scope>
    <source>
        <strain evidence="2 3">BM-138-508</strain>
    </source>
</reference>
<comment type="caution">
    <text evidence="2">The sequence shown here is derived from an EMBL/GenBank/DDBJ whole genome shotgun (WGS) entry which is preliminary data.</text>
</comment>
<dbReference type="EMBL" id="JARVKF010000288">
    <property type="protein sequence ID" value="KAK9419752.1"/>
    <property type="molecule type" value="Genomic_DNA"/>
</dbReference>
<organism evidence="2 3">
    <name type="scientific">Seiridium unicorne</name>
    <dbReference type="NCBI Taxonomy" id="138068"/>
    <lineage>
        <taxon>Eukaryota</taxon>
        <taxon>Fungi</taxon>
        <taxon>Dikarya</taxon>
        <taxon>Ascomycota</taxon>
        <taxon>Pezizomycotina</taxon>
        <taxon>Sordariomycetes</taxon>
        <taxon>Xylariomycetidae</taxon>
        <taxon>Amphisphaeriales</taxon>
        <taxon>Sporocadaceae</taxon>
        <taxon>Seiridium</taxon>
    </lineage>
</organism>
<proteinExistence type="predicted"/>
<feature type="compositionally biased region" description="Polar residues" evidence="1">
    <location>
        <begin position="320"/>
        <end position="333"/>
    </location>
</feature>
<keyword evidence="3" id="KW-1185">Reference proteome</keyword>
<evidence type="ECO:0000256" key="1">
    <source>
        <dbReference type="SAM" id="MobiDB-lite"/>
    </source>
</evidence>
<evidence type="ECO:0000313" key="3">
    <source>
        <dbReference type="Proteomes" id="UP001408356"/>
    </source>
</evidence>